<proteinExistence type="predicted"/>
<dbReference type="GO" id="GO:0003677">
    <property type="term" value="F:DNA binding"/>
    <property type="evidence" value="ECO:0007669"/>
    <property type="project" value="InterPro"/>
</dbReference>
<protein>
    <recommendedName>
        <fullName evidence="1">Transposase IS116/IS110/IS902 C-terminal domain-containing protein</fullName>
    </recommendedName>
</protein>
<evidence type="ECO:0000259" key="1">
    <source>
        <dbReference type="Pfam" id="PF02371"/>
    </source>
</evidence>
<accession>A0A918QUR9</accession>
<reference evidence="2" key="2">
    <citation type="submission" date="2020-09" db="EMBL/GenBank/DDBJ databases">
        <authorList>
            <person name="Sun Q."/>
            <person name="Kim S."/>
        </authorList>
    </citation>
    <scope>NUCLEOTIDE SEQUENCE</scope>
    <source>
        <strain evidence="2">KCTC 12710</strain>
    </source>
</reference>
<dbReference type="InterPro" id="IPR047650">
    <property type="entry name" value="Transpos_IS110"/>
</dbReference>
<organism evidence="2 3">
    <name type="scientific">Algibacter mikhailovii</name>
    <dbReference type="NCBI Taxonomy" id="425498"/>
    <lineage>
        <taxon>Bacteria</taxon>
        <taxon>Pseudomonadati</taxon>
        <taxon>Bacteroidota</taxon>
        <taxon>Flavobacteriia</taxon>
        <taxon>Flavobacteriales</taxon>
        <taxon>Flavobacteriaceae</taxon>
        <taxon>Algibacter</taxon>
    </lineage>
</organism>
<dbReference type="GO" id="GO:0004803">
    <property type="term" value="F:transposase activity"/>
    <property type="evidence" value="ECO:0007669"/>
    <property type="project" value="InterPro"/>
</dbReference>
<dbReference type="Pfam" id="PF02371">
    <property type="entry name" value="Transposase_20"/>
    <property type="match status" value="1"/>
</dbReference>
<reference evidence="2" key="1">
    <citation type="journal article" date="2014" name="Int. J. Syst. Evol. Microbiol.">
        <title>Complete genome sequence of Corynebacterium casei LMG S-19264T (=DSM 44701T), isolated from a smear-ripened cheese.</title>
        <authorList>
            <consortium name="US DOE Joint Genome Institute (JGI-PGF)"/>
            <person name="Walter F."/>
            <person name="Albersmeier A."/>
            <person name="Kalinowski J."/>
            <person name="Ruckert C."/>
        </authorList>
    </citation>
    <scope>NUCLEOTIDE SEQUENCE</scope>
    <source>
        <strain evidence="2">KCTC 12710</strain>
    </source>
</reference>
<keyword evidence="3" id="KW-1185">Reference proteome</keyword>
<feature type="domain" description="Transposase IS116/IS110/IS902 C-terminal" evidence="1">
    <location>
        <begin position="2"/>
        <end position="79"/>
    </location>
</feature>
<dbReference type="AlphaFoldDB" id="A0A918QUR9"/>
<dbReference type="InterPro" id="IPR003346">
    <property type="entry name" value="Transposase_20"/>
</dbReference>
<name>A0A918QUR9_9FLAO</name>
<evidence type="ECO:0000313" key="3">
    <source>
        <dbReference type="Proteomes" id="UP000636004"/>
    </source>
</evidence>
<dbReference type="PANTHER" id="PTHR33055:SF3">
    <property type="entry name" value="PUTATIVE TRANSPOSASE FOR IS117-RELATED"/>
    <property type="match status" value="1"/>
</dbReference>
<evidence type="ECO:0000313" key="2">
    <source>
        <dbReference type="EMBL" id="GGZ71672.1"/>
    </source>
</evidence>
<dbReference type="PANTHER" id="PTHR33055">
    <property type="entry name" value="TRANSPOSASE FOR INSERTION SEQUENCE ELEMENT IS1111A"/>
    <property type="match status" value="1"/>
</dbReference>
<gene>
    <name evidence="2" type="ORF">GCM10007028_06290</name>
</gene>
<sequence>MGVKTVLFLIVVTDGFKKFETASQLCSYVGITPTIRASGTSVRGRSRISKVGNKKLRNLLFLCAFSACKHNKAYREIYERLVAKGKSKKLALIAVANKLLKQAFAIAKSGLPYDENLVSRIA</sequence>
<dbReference type="Proteomes" id="UP000636004">
    <property type="component" value="Unassembled WGS sequence"/>
</dbReference>
<comment type="caution">
    <text evidence="2">The sequence shown here is derived from an EMBL/GenBank/DDBJ whole genome shotgun (WGS) entry which is preliminary data.</text>
</comment>
<dbReference type="EMBL" id="BMWZ01000001">
    <property type="protein sequence ID" value="GGZ71672.1"/>
    <property type="molecule type" value="Genomic_DNA"/>
</dbReference>
<dbReference type="GO" id="GO:0006313">
    <property type="term" value="P:DNA transposition"/>
    <property type="evidence" value="ECO:0007669"/>
    <property type="project" value="InterPro"/>
</dbReference>